<keyword evidence="1" id="KW-0472">Membrane</keyword>
<keyword evidence="1" id="KW-1133">Transmembrane helix</keyword>
<sequence length="77" mass="8468">MNALDQLSVLGLVLAAVLLLMACIKTDRVRAWRARFNPRGEELPDSAFIATRILFVVLAGLMIYMAIDGFAVSSRQS</sequence>
<evidence type="ECO:0000313" key="2">
    <source>
        <dbReference type="EMBL" id="KND35012.1"/>
    </source>
</evidence>
<evidence type="ECO:0000313" key="3">
    <source>
        <dbReference type="Proteomes" id="UP000037151"/>
    </source>
</evidence>
<organism evidence="2 3">
    <name type="scientific">Streptomyces acidiscabies</name>
    <dbReference type="NCBI Taxonomy" id="42234"/>
    <lineage>
        <taxon>Bacteria</taxon>
        <taxon>Bacillati</taxon>
        <taxon>Actinomycetota</taxon>
        <taxon>Actinomycetes</taxon>
        <taxon>Kitasatosporales</taxon>
        <taxon>Streptomycetaceae</taxon>
        <taxon>Streptomyces</taxon>
    </lineage>
</organism>
<keyword evidence="1" id="KW-0812">Transmembrane</keyword>
<dbReference type="OrthoDB" id="4306395at2"/>
<feature type="transmembrane region" description="Helical" evidence="1">
    <location>
        <begin position="46"/>
        <end position="67"/>
    </location>
</feature>
<evidence type="ECO:0008006" key="4">
    <source>
        <dbReference type="Google" id="ProtNLM"/>
    </source>
</evidence>
<reference evidence="3" key="1">
    <citation type="submission" date="2014-07" db="EMBL/GenBank/DDBJ databases">
        <title>Genome sequencing of plant-pathogenic Streptomyces species.</title>
        <authorList>
            <person name="Harrison J."/>
            <person name="Sapp M."/>
            <person name="Thwaites R."/>
            <person name="Studholme D.J."/>
        </authorList>
    </citation>
    <scope>NUCLEOTIDE SEQUENCE [LARGE SCALE GENOMIC DNA]</scope>
    <source>
        <strain evidence="3">NCPPB 4445</strain>
    </source>
</reference>
<dbReference type="Proteomes" id="UP000037151">
    <property type="component" value="Unassembled WGS sequence"/>
</dbReference>
<dbReference type="EMBL" id="JPPY01000100">
    <property type="protein sequence ID" value="KND35012.1"/>
    <property type="molecule type" value="Genomic_DNA"/>
</dbReference>
<proteinExistence type="predicted"/>
<dbReference type="AlphaFoldDB" id="A0A0L0KA75"/>
<gene>
    <name evidence="2" type="ORF">IQ63_15185</name>
</gene>
<comment type="caution">
    <text evidence="2">The sequence shown here is derived from an EMBL/GenBank/DDBJ whole genome shotgun (WGS) entry which is preliminary data.</text>
</comment>
<name>A0A0L0KA75_9ACTN</name>
<dbReference type="RefSeq" id="WP_050371147.1">
    <property type="nucleotide sequence ID" value="NZ_KQ257818.1"/>
</dbReference>
<evidence type="ECO:0000256" key="1">
    <source>
        <dbReference type="SAM" id="Phobius"/>
    </source>
</evidence>
<accession>A0A0L0KA75</accession>
<dbReference type="PATRIC" id="fig|42234.21.peg.3131"/>
<protein>
    <recommendedName>
        <fullName evidence="4">Integral membrane protein</fullName>
    </recommendedName>
</protein>